<organism evidence="1">
    <name type="scientific">Jonesiaceae bacterium BS-20</name>
    <dbReference type="NCBI Taxonomy" id="3120821"/>
    <lineage>
        <taxon>Bacteria</taxon>
        <taxon>Bacillati</taxon>
        <taxon>Actinomycetota</taxon>
        <taxon>Actinomycetes</taxon>
        <taxon>Micrococcales</taxon>
        <taxon>Jonesiaceae</taxon>
    </lineage>
</organism>
<dbReference type="AlphaFoldDB" id="A0AAU7DV54"/>
<name>A0AAU7DV54_9MICO</name>
<evidence type="ECO:0000313" key="1">
    <source>
        <dbReference type="EMBL" id="XBH20863.1"/>
    </source>
</evidence>
<protein>
    <submittedName>
        <fullName evidence="1">Uncharacterized protein</fullName>
    </submittedName>
</protein>
<sequence>MFELDQDHDTSLLMPLYIGLAPRDPRGQRPVSDEAIDFIEPVTVDELADVLLDLGIPSQVIDGAQVGAPGWVMARGLGWSDGYFIRSARNENSSRGPYLTMGSDDLAAHLAEELNVSCRIGPAMHQEPSPDNDQIADLSVHKRAGAVIGNYRSTDGPMLAHGVGDPLWFTYQRGQTIVSGVHPDTDLSSVVQYPTGSAIVGLERNGPWRRLMIVDDGILEAIHEWGPDWLTVDPRDPLEIEDGWLTTFSGSMHGLDPADLVQEYFEVPQAFAADFLSGFDLDSEQLTALDKVLVDRSAFDPFTDVLRILGLPDVAAEVAEGWRDGHDLPGATRVEPQPFGRALWDSVTTVPQEPGLPAWIQRMWITRPASYYWLTAGEITVLAAGTVAAVKKNRTGLAAGLGGLIAVSVADLLIPAKWRGQDR</sequence>
<dbReference type="EMBL" id="CP146203">
    <property type="protein sequence ID" value="XBH20863.1"/>
    <property type="molecule type" value="Genomic_DNA"/>
</dbReference>
<reference evidence="1" key="1">
    <citation type="submission" date="2024-02" db="EMBL/GenBank/DDBJ databases">
        <title>Tomenella chthoni gen. nov. sp. nov., a member of the family Jonesiaceae isolated from bat guano.</title>
        <authorList>
            <person name="Miller S.L."/>
            <person name="King J."/>
            <person name="Sankaranarayanan K."/>
            <person name="Lawson P.A."/>
        </authorList>
    </citation>
    <scope>NUCLEOTIDE SEQUENCE</scope>
    <source>
        <strain evidence="1">BS-20</strain>
    </source>
</reference>
<gene>
    <name evidence="1" type="ORF">V5R04_11610</name>
</gene>
<proteinExistence type="predicted"/>
<accession>A0AAU7DV54</accession>